<accession>A0A9N9WXK3</accession>
<feature type="region of interest" description="Disordered" evidence="1">
    <location>
        <begin position="355"/>
        <end position="401"/>
    </location>
</feature>
<reference evidence="2" key="2">
    <citation type="submission" date="2022-10" db="EMBL/GenBank/DDBJ databases">
        <authorList>
            <consortium name="ENA_rothamsted_submissions"/>
            <consortium name="culmorum"/>
            <person name="King R."/>
        </authorList>
    </citation>
    <scope>NUCLEOTIDE SEQUENCE</scope>
</reference>
<evidence type="ECO:0000313" key="2">
    <source>
        <dbReference type="EMBL" id="CAG9809563.1"/>
    </source>
</evidence>
<protein>
    <submittedName>
        <fullName evidence="2">Uncharacterized protein</fullName>
    </submittedName>
</protein>
<dbReference type="AlphaFoldDB" id="A0A9N9WXK3"/>
<keyword evidence="3" id="KW-1185">Reference proteome</keyword>
<reference evidence="2" key="1">
    <citation type="submission" date="2022-01" db="EMBL/GenBank/DDBJ databases">
        <authorList>
            <person name="King R."/>
        </authorList>
    </citation>
    <scope>NUCLEOTIDE SEQUENCE</scope>
</reference>
<dbReference type="EMBL" id="OU895879">
    <property type="protein sequence ID" value="CAG9809563.1"/>
    <property type="molecule type" value="Genomic_DNA"/>
</dbReference>
<dbReference type="Proteomes" id="UP001153620">
    <property type="component" value="Chromosome 3"/>
</dbReference>
<feature type="compositionally biased region" description="Basic and acidic residues" evidence="1">
    <location>
        <begin position="355"/>
        <end position="386"/>
    </location>
</feature>
<evidence type="ECO:0000313" key="3">
    <source>
        <dbReference type="Proteomes" id="UP001153620"/>
    </source>
</evidence>
<gene>
    <name evidence="2" type="ORF">CHIRRI_LOCUS12384</name>
</gene>
<evidence type="ECO:0000256" key="1">
    <source>
        <dbReference type="SAM" id="MobiDB-lite"/>
    </source>
</evidence>
<sequence length="401" mass="46675">MNENQNYSSYAITVNLVQFISVDEMKVYKIYYNFNEVALKTDDMEKLYKQVYEYVNKNFIRNDETKIFLGCVRDDSGTHKKMNFTKLDLAYRTDPIHDIFNVLKNIYINNGLSYVGKKNKMKRTISKSDLSAFIETIEPKMRSALPIVGYFDPKTLSAEECAKRIWIPNQEYKLEGFIVPLKHLFSINYYEKLLDIVGKKSKTKKETEINTKARRLLKFIVLLKKILNFQYELISDENFNEYEKFLSELSAYDFQNELIRCLKSLKGTIKTNIKFFKKHKTPFKPIWFSTQMIEAEKGSLRYQSCNATPTIDECVNWFERSIEGGVDEVGYSEFGQCRLKFDSLPNEISRIIDAKTDAETDAETDAKTDAETDANKDAETDAKTDAESEDLCENLENLKVD</sequence>
<organism evidence="2 3">
    <name type="scientific">Chironomus riparius</name>
    <dbReference type="NCBI Taxonomy" id="315576"/>
    <lineage>
        <taxon>Eukaryota</taxon>
        <taxon>Metazoa</taxon>
        <taxon>Ecdysozoa</taxon>
        <taxon>Arthropoda</taxon>
        <taxon>Hexapoda</taxon>
        <taxon>Insecta</taxon>
        <taxon>Pterygota</taxon>
        <taxon>Neoptera</taxon>
        <taxon>Endopterygota</taxon>
        <taxon>Diptera</taxon>
        <taxon>Nematocera</taxon>
        <taxon>Chironomoidea</taxon>
        <taxon>Chironomidae</taxon>
        <taxon>Chironominae</taxon>
        <taxon>Chironomus</taxon>
    </lineage>
</organism>
<name>A0A9N9WXK3_9DIPT</name>
<proteinExistence type="predicted"/>